<reference evidence="8 9" key="1">
    <citation type="submission" date="2020-08" db="EMBL/GenBank/DDBJ databases">
        <title>Genome sequence of Erysipelothrix inopinata DSM 15511T.</title>
        <authorList>
            <person name="Hyun D.-W."/>
            <person name="Bae J.-W."/>
        </authorList>
    </citation>
    <scope>NUCLEOTIDE SEQUENCE [LARGE SCALE GENOMIC DNA]</scope>
    <source>
        <strain evidence="8 9">DSM 15511</strain>
    </source>
</reference>
<feature type="active site" description="Nucleophile" evidence="6">
    <location>
        <position position="8"/>
    </location>
</feature>
<evidence type="ECO:0000313" key="8">
    <source>
        <dbReference type="EMBL" id="QNN61793.1"/>
    </source>
</evidence>
<evidence type="ECO:0000256" key="5">
    <source>
        <dbReference type="ARBA" id="ARBA00051722"/>
    </source>
</evidence>
<organism evidence="8 9">
    <name type="scientific">Erysipelothrix inopinata</name>
    <dbReference type="NCBI Taxonomy" id="225084"/>
    <lineage>
        <taxon>Bacteria</taxon>
        <taxon>Bacillati</taxon>
        <taxon>Bacillota</taxon>
        <taxon>Erysipelotrichia</taxon>
        <taxon>Erysipelotrichales</taxon>
        <taxon>Erysipelotrichaceae</taxon>
        <taxon>Erysipelothrix</taxon>
    </lineage>
</organism>
<dbReference type="Pfam" id="PF01451">
    <property type="entry name" value="LMWPc"/>
    <property type="match status" value="1"/>
</dbReference>
<evidence type="ECO:0000313" key="9">
    <source>
        <dbReference type="Proteomes" id="UP000515928"/>
    </source>
</evidence>
<dbReference type="SMART" id="SM00226">
    <property type="entry name" value="LMWPc"/>
    <property type="match status" value="1"/>
</dbReference>
<dbReference type="RefSeq" id="WP_187534986.1">
    <property type="nucleotide sequence ID" value="NZ_CBCSHU010000019.1"/>
</dbReference>
<comment type="catalytic activity">
    <reaction evidence="5">
        <text>O-phospho-L-tyrosyl-[protein] + H2O = L-tyrosyl-[protein] + phosphate</text>
        <dbReference type="Rhea" id="RHEA:10684"/>
        <dbReference type="Rhea" id="RHEA-COMP:10136"/>
        <dbReference type="Rhea" id="RHEA-COMP:20101"/>
        <dbReference type="ChEBI" id="CHEBI:15377"/>
        <dbReference type="ChEBI" id="CHEBI:43474"/>
        <dbReference type="ChEBI" id="CHEBI:46858"/>
        <dbReference type="ChEBI" id="CHEBI:61978"/>
        <dbReference type="EC" id="3.1.3.48"/>
    </reaction>
</comment>
<comment type="similarity">
    <text evidence="1">Belongs to the low molecular weight phosphotyrosine protein phosphatase family.</text>
</comment>
<dbReference type="InterPro" id="IPR023485">
    <property type="entry name" value="Ptyr_pPase"/>
</dbReference>
<name>A0A7G9S1R8_9FIRM</name>
<feature type="active site" evidence="6">
    <location>
        <position position="14"/>
    </location>
</feature>
<evidence type="ECO:0000256" key="2">
    <source>
        <dbReference type="ARBA" id="ARBA00013064"/>
    </source>
</evidence>
<gene>
    <name evidence="8" type="ORF">H9L01_01365</name>
</gene>
<dbReference type="EC" id="3.1.3.48" evidence="2"/>
<keyword evidence="3" id="KW-0378">Hydrolase</keyword>
<evidence type="ECO:0000256" key="1">
    <source>
        <dbReference type="ARBA" id="ARBA00011063"/>
    </source>
</evidence>
<protein>
    <recommendedName>
        <fullName evidence="2">protein-tyrosine-phosphatase</fullName>
        <ecNumber evidence="2">3.1.3.48</ecNumber>
    </recommendedName>
</protein>
<dbReference type="GO" id="GO:0004725">
    <property type="term" value="F:protein tyrosine phosphatase activity"/>
    <property type="evidence" value="ECO:0007669"/>
    <property type="project" value="UniProtKB-EC"/>
</dbReference>
<evidence type="ECO:0000256" key="4">
    <source>
        <dbReference type="ARBA" id="ARBA00022912"/>
    </source>
</evidence>
<dbReference type="InterPro" id="IPR017867">
    <property type="entry name" value="Tyr_phospatase_low_mol_wt"/>
</dbReference>
<dbReference type="CDD" id="cd16343">
    <property type="entry name" value="LMWPTP"/>
    <property type="match status" value="1"/>
</dbReference>
<feature type="active site" description="Proton donor" evidence="6">
    <location>
        <position position="120"/>
    </location>
</feature>
<evidence type="ECO:0000256" key="3">
    <source>
        <dbReference type="ARBA" id="ARBA00022801"/>
    </source>
</evidence>
<dbReference type="SUPFAM" id="SSF52788">
    <property type="entry name" value="Phosphotyrosine protein phosphatases I"/>
    <property type="match status" value="1"/>
</dbReference>
<evidence type="ECO:0000259" key="7">
    <source>
        <dbReference type="SMART" id="SM00226"/>
    </source>
</evidence>
<proteinExistence type="inferred from homology"/>
<dbReference type="Gene3D" id="3.40.50.2300">
    <property type="match status" value="1"/>
</dbReference>
<keyword evidence="9" id="KW-1185">Reference proteome</keyword>
<dbReference type="EMBL" id="CP060715">
    <property type="protein sequence ID" value="QNN61793.1"/>
    <property type="molecule type" value="Genomic_DNA"/>
</dbReference>
<dbReference type="InterPro" id="IPR050438">
    <property type="entry name" value="LMW_PTPase"/>
</dbReference>
<sequence length="148" mass="17136">MKKILFVCLGNICRSPMAEGIFRSKASTDYEIDSAATSSWEEGNVPHPGTQKILLDRNISTRGMRSRKISDHDFEYYDYIIGMDKNNVRDLYHFSPEQYHHKIKLFLNSVDGYEGMDVPDPWYTGDFDTTERLVDLGTSSWLKIIENE</sequence>
<dbReference type="PRINTS" id="PR00719">
    <property type="entry name" value="LMWPTPASE"/>
</dbReference>
<dbReference type="PANTHER" id="PTHR11717">
    <property type="entry name" value="LOW MOLECULAR WEIGHT PROTEIN TYROSINE PHOSPHATASE"/>
    <property type="match status" value="1"/>
</dbReference>
<dbReference type="PANTHER" id="PTHR11717:SF7">
    <property type="entry name" value="LOW MOLECULAR WEIGHT PHOSPHOTYROSINE PROTEIN PHOSPHATASE"/>
    <property type="match status" value="1"/>
</dbReference>
<accession>A0A7G9S1R8</accession>
<dbReference type="KEGG" id="eio:H9L01_01365"/>
<dbReference type="InterPro" id="IPR036196">
    <property type="entry name" value="Ptyr_pPase_sf"/>
</dbReference>
<dbReference type="Proteomes" id="UP000515928">
    <property type="component" value="Chromosome"/>
</dbReference>
<evidence type="ECO:0000256" key="6">
    <source>
        <dbReference type="PIRSR" id="PIRSR617867-1"/>
    </source>
</evidence>
<dbReference type="AlphaFoldDB" id="A0A7G9S1R8"/>
<keyword evidence="4" id="KW-0904">Protein phosphatase</keyword>
<feature type="domain" description="Phosphotyrosine protein phosphatase I" evidence="7">
    <location>
        <begin position="2"/>
        <end position="144"/>
    </location>
</feature>